<evidence type="ECO:0000313" key="1">
    <source>
        <dbReference type="EMBL" id="GBN14589.1"/>
    </source>
</evidence>
<name>A0A4Y2LJJ5_ARAVE</name>
<protein>
    <submittedName>
        <fullName evidence="1">Uncharacterized protein</fullName>
    </submittedName>
</protein>
<proteinExistence type="predicted"/>
<evidence type="ECO:0000313" key="2">
    <source>
        <dbReference type="Proteomes" id="UP000499080"/>
    </source>
</evidence>
<dbReference type="AlphaFoldDB" id="A0A4Y2LJJ5"/>
<keyword evidence="2" id="KW-1185">Reference proteome</keyword>
<gene>
    <name evidence="1" type="ORF">AVEN_25802_1</name>
</gene>
<accession>A0A4Y2LJJ5</accession>
<organism evidence="1 2">
    <name type="scientific">Araneus ventricosus</name>
    <name type="common">Orbweaver spider</name>
    <name type="synonym">Epeira ventricosa</name>
    <dbReference type="NCBI Taxonomy" id="182803"/>
    <lineage>
        <taxon>Eukaryota</taxon>
        <taxon>Metazoa</taxon>
        <taxon>Ecdysozoa</taxon>
        <taxon>Arthropoda</taxon>
        <taxon>Chelicerata</taxon>
        <taxon>Arachnida</taxon>
        <taxon>Araneae</taxon>
        <taxon>Araneomorphae</taxon>
        <taxon>Entelegynae</taxon>
        <taxon>Araneoidea</taxon>
        <taxon>Araneidae</taxon>
        <taxon>Araneus</taxon>
    </lineage>
</organism>
<comment type="caution">
    <text evidence="1">The sequence shown here is derived from an EMBL/GenBank/DDBJ whole genome shotgun (WGS) entry which is preliminary data.</text>
</comment>
<sequence>MFCSEQTQYAAPTPVSVFELSVEMRVPVVMASPSSKKSVLLWNIQRNVFPLFNLSRLESCQRVQKGDVQSANGCDSDLLLQLEVERRNSKYDLERQGCCGSVYS</sequence>
<dbReference type="EMBL" id="BGPR01005921">
    <property type="protein sequence ID" value="GBN14589.1"/>
    <property type="molecule type" value="Genomic_DNA"/>
</dbReference>
<dbReference type="Proteomes" id="UP000499080">
    <property type="component" value="Unassembled WGS sequence"/>
</dbReference>
<reference evidence="1 2" key="1">
    <citation type="journal article" date="2019" name="Sci. Rep.">
        <title>Orb-weaving spider Araneus ventricosus genome elucidates the spidroin gene catalogue.</title>
        <authorList>
            <person name="Kono N."/>
            <person name="Nakamura H."/>
            <person name="Ohtoshi R."/>
            <person name="Moran D.A.P."/>
            <person name="Shinohara A."/>
            <person name="Yoshida Y."/>
            <person name="Fujiwara M."/>
            <person name="Mori M."/>
            <person name="Tomita M."/>
            <person name="Arakawa K."/>
        </authorList>
    </citation>
    <scope>NUCLEOTIDE SEQUENCE [LARGE SCALE GENOMIC DNA]</scope>
</reference>